<proteinExistence type="predicted"/>
<dbReference type="Proteomes" id="UP001642409">
    <property type="component" value="Unassembled WGS sequence"/>
</dbReference>
<reference evidence="3 4" key="2">
    <citation type="submission" date="2024-07" db="EMBL/GenBank/DDBJ databases">
        <authorList>
            <person name="Akdeniz Z."/>
        </authorList>
    </citation>
    <scope>NUCLEOTIDE SEQUENCE [LARGE SCALE GENOMIC DNA]</scope>
</reference>
<evidence type="ECO:0000313" key="4">
    <source>
        <dbReference type="Proteomes" id="UP001642409"/>
    </source>
</evidence>
<dbReference type="EMBL" id="CATOUU010000199">
    <property type="protein sequence ID" value="CAI9920378.1"/>
    <property type="molecule type" value="Genomic_DNA"/>
</dbReference>
<name>A0AA86NJB7_9EUKA</name>
<organism evidence="2">
    <name type="scientific">Hexamita inflata</name>
    <dbReference type="NCBI Taxonomy" id="28002"/>
    <lineage>
        <taxon>Eukaryota</taxon>
        <taxon>Metamonada</taxon>
        <taxon>Diplomonadida</taxon>
        <taxon>Hexamitidae</taxon>
        <taxon>Hexamitinae</taxon>
        <taxon>Hexamita</taxon>
    </lineage>
</organism>
<accession>A0AA86NJB7</accession>
<keyword evidence="1" id="KW-0175">Coiled coil</keyword>
<keyword evidence="4" id="KW-1185">Reference proteome</keyword>
<reference evidence="2" key="1">
    <citation type="submission" date="2023-06" db="EMBL/GenBank/DDBJ databases">
        <authorList>
            <person name="Kurt Z."/>
        </authorList>
    </citation>
    <scope>NUCLEOTIDE SEQUENCE</scope>
</reference>
<evidence type="ECO:0000313" key="3">
    <source>
        <dbReference type="EMBL" id="CAL6069528.1"/>
    </source>
</evidence>
<evidence type="ECO:0000313" key="2">
    <source>
        <dbReference type="EMBL" id="CAI9920378.1"/>
    </source>
</evidence>
<gene>
    <name evidence="3" type="ORF">HINF_LOCUS54021</name>
    <name evidence="2" type="ORF">HINF_LOCUS8023</name>
</gene>
<feature type="coiled-coil region" evidence="1">
    <location>
        <begin position="30"/>
        <end position="64"/>
    </location>
</feature>
<dbReference type="AlphaFoldDB" id="A0AA86NJB7"/>
<protein>
    <submittedName>
        <fullName evidence="3">Hypothetical_protein</fullName>
    </submittedName>
</protein>
<dbReference type="EMBL" id="CAXDID020000278">
    <property type="protein sequence ID" value="CAL6069528.1"/>
    <property type="molecule type" value="Genomic_DNA"/>
</dbReference>
<sequence length="190" mass="21751">MEPPYIFNLPAQQEEFQNLRKDVTLLPKKIATQNITIQFLSEKIQSLSEQVLILTESVQTLKQEQQGFIMVISDLESEIVQQKKSRYIFNIEMGIAVTQEVKSLIKVNIEQKTLLSTINNMIAETRDNSEVVVSKTSNSNKVTANSVLSPQPYHFDYAEIYQKVSNRINQEKNYVKRDGPALNTKPKMGK</sequence>
<evidence type="ECO:0000256" key="1">
    <source>
        <dbReference type="SAM" id="Coils"/>
    </source>
</evidence>
<comment type="caution">
    <text evidence="2">The sequence shown here is derived from an EMBL/GenBank/DDBJ whole genome shotgun (WGS) entry which is preliminary data.</text>
</comment>